<evidence type="ECO:0000313" key="2">
    <source>
        <dbReference type="EMBL" id="HER96803.1"/>
    </source>
</evidence>
<evidence type="ECO:0008006" key="3">
    <source>
        <dbReference type="Google" id="ProtNLM"/>
    </source>
</evidence>
<evidence type="ECO:0000256" key="1">
    <source>
        <dbReference type="SAM" id="Phobius"/>
    </source>
</evidence>
<feature type="transmembrane region" description="Helical" evidence="1">
    <location>
        <begin position="41"/>
        <end position="64"/>
    </location>
</feature>
<reference evidence="2" key="1">
    <citation type="journal article" date="2020" name="mSystems">
        <title>Genome- and Community-Level Interaction Insights into Carbon Utilization and Element Cycling Functions of Hydrothermarchaeota in Hydrothermal Sediment.</title>
        <authorList>
            <person name="Zhou Z."/>
            <person name="Liu Y."/>
            <person name="Xu W."/>
            <person name="Pan J."/>
            <person name="Luo Z.H."/>
            <person name="Li M."/>
        </authorList>
    </citation>
    <scope>NUCLEOTIDE SEQUENCE [LARGE SCALE GENOMIC DNA]</scope>
    <source>
        <strain evidence="2">SpSt-143</strain>
    </source>
</reference>
<keyword evidence="1" id="KW-1133">Transmembrane helix</keyword>
<keyword evidence="1" id="KW-0812">Transmembrane</keyword>
<name>A0A7V2F7B9_RHOMR</name>
<comment type="caution">
    <text evidence="2">The sequence shown here is derived from an EMBL/GenBank/DDBJ whole genome shotgun (WGS) entry which is preliminary data.</text>
</comment>
<keyword evidence="1" id="KW-0472">Membrane</keyword>
<dbReference type="EMBL" id="DSGB01000006">
    <property type="protein sequence ID" value="HER96803.1"/>
    <property type="molecule type" value="Genomic_DNA"/>
</dbReference>
<feature type="transmembrane region" description="Helical" evidence="1">
    <location>
        <begin position="84"/>
        <end position="106"/>
    </location>
</feature>
<protein>
    <recommendedName>
        <fullName evidence="3">DUF5673 domain-containing protein</fullName>
    </recommendedName>
</protein>
<gene>
    <name evidence="2" type="ORF">ENO59_09855</name>
</gene>
<accession>A0A7V2F7B9</accession>
<dbReference type="AlphaFoldDB" id="A0A7V2F7B9"/>
<sequence length="187" mass="21393">MAELLRMLHGVLPVCFFGVTLLFLLVTLLHRWQVKRVRLQWVGRWPLLPTGFLLLVIGLGVYAALEGQAIPVLRLGLYFSGGMFWLAASVLSAQVLVTECGIIGGLSRSERSIGWGQIVDYFPWQDEKGRLRGFVFLFVDLHGKRRRLNLAVPPAQQWAFHQMLERHLDSRFELTMQQCYGKKALEE</sequence>
<feature type="transmembrane region" description="Helical" evidence="1">
    <location>
        <begin position="6"/>
        <end position="29"/>
    </location>
</feature>
<organism evidence="2">
    <name type="scientific">Rhodothermus marinus</name>
    <name type="common">Rhodothermus obamensis</name>
    <dbReference type="NCBI Taxonomy" id="29549"/>
    <lineage>
        <taxon>Bacteria</taxon>
        <taxon>Pseudomonadati</taxon>
        <taxon>Rhodothermota</taxon>
        <taxon>Rhodothermia</taxon>
        <taxon>Rhodothermales</taxon>
        <taxon>Rhodothermaceae</taxon>
        <taxon>Rhodothermus</taxon>
    </lineage>
</organism>
<proteinExistence type="predicted"/>